<evidence type="ECO:0000313" key="4">
    <source>
        <dbReference type="Proteomes" id="UP000051913"/>
    </source>
</evidence>
<dbReference type="STRING" id="1518501.CQ10_39670"/>
<gene>
    <name evidence="3" type="ORF">CP49_34530</name>
</gene>
<feature type="domain" description="DUF6791" evidence="2">
    <location>
        <begin position="10"/>
        <end position="161"/>
    </location>
</feature>
<organism evidence="3 4">
    <name type="scientific">Bradyrhizobium valentinum</name>
    <dbReference type="NCBI Taxonomy" id="1518501"/>
    <lineage>
        <taxon>Bacteria</taxon>
        <taxon>Pseudomonadati</taxon>
        <taxon>Pseudomonadota</taxon>
        <taxon>Alphaproteobacteria</taxon>
        <taxon>Hyphomicrobiales</taxon>
        <taxon>Nitrobacteraceae</taxon>
        <taxon>Bradyrhizobium</taxon>
    </lineage>
</organism>
<dbReference type="InterPro" id="IPR000594">
    <property type="entry name" value="ThiF_NAD_FAD-bd"/>
</dbReference>
<dbReference type="InterPro" id="IPR035985">
    <property type="entry name" value="Ubiquitin-activating_enz"/>
</dbReference>
<dbReference type="GO" id="GO:0008641">
    <property type="term" value="F:ubiquitin-like modifier activating enzyme activity"/>
    <property type="evidence" value="ECO:0007669"/>
    <property type="project" value="InterPro"/>
</dbReference>
<dbReference type="CDD" id="cd01483">
    <property type="entry name" value="E1_enzyme_family"/>
    <property type="match status" value="1"/>
</dbReference>
<dbReference type="AlphaFoldDB" id="A0A0R3LWQ2"/>
<accession>A0A0R3LWQ2</accession>
<evidence type="ECO:0000259" key="2">
    <source>
        <dbReference type="Pfam" id="PF20590"/>
    </source>
</evidence>
<sequence length="393" mass="42954">MSIIPIDRSSDLELLRREGYNVQVTGAGYLVVHDVPYVNSKREIAVGALASNLDLAGDVTAQPQDHTAKFIGEYPCDSNGKPLEVLKHQSGSYDVGHGFVAQHSFSRKPARGHYENYHEKMTAYVALLGKHVAAIDPLVTAKTHKVIEPEDDNLPFNYLDTASARAEINTITARLAEDAIAIVGVGGTGSYVLDMVAKTPVKQIHIFDADRFLTHNAFRAPGAPEIEDLRAQPLKVEYFASIYARMHRGIIPHPIHIDATNADKLGSMSFVFLCMEGGAAKRAVVDKLEALGTPFADVGIGLYAKRNSIGGMLRSILSLPDARERARSRISFATDDANNEYDKNIQVADLNALNACLAVIAWKKLRGFYFNLGKERFVSYTIANSLLAKGDSI</sequence>
<dbReference type="Proteomes" id="UP000051913">
    <property type="component" value="Unassembled WGS sequence"/>
</dbReference>
<dbReference type="Pfam" id="PF00899">
    <property type="entry name" value="ThiF"/>
    <property type="match status" value="1"/>
</dbReference>
<dbReference type="NCBIfam" id="NF004804">
    <property type="entry name" value="PRK06153.1-3"/>
    <property type="match status" value="1"/>
</dbReference>
<dbReference type="NCBIfam" id="NF004805">
    <property type="entry name" value="PRK06153.1-4"/>
    <property type="match status" value="1"/>
</dbReference>
<evidence type="ECO:0000259" key="1">
    <source>
        <dbReference type="Pfam" id="PF00899"/>
    </source>
</evidence>
<dbReference type="Pfam" id="PF20590">
    <property type="entry name" value="DUF6791"/>
    <property type="match status" value="1"/>
</dbReference>
<dbReference type="Gene3D" id="3.40.50.720">
    <property type="entry name" value="NAD(P)-binding Rossmann-like Domain"/>
    <property type="match status" value="1"/>
</dbReference>
<keyword evidence="4" id="KW-1185">Reference proteome</keyword>
<dbReference type="EMBL" id="LLXX01000040">
    <property type="protein sequence ID" value="KRR11412.1"/>
    <property type="molecule type" value="Genomic_DNA"/>
</dbReference>
<reference evidence="3 4" key="1">
    <citation type="submission" date="2014-03" db="EMBL/GenBank/DDBJ databases">
        <title>Bradyrhizobium valentinum sp. nov., isolated from effective nodules of Lupinus mariae-josephae, a lupine endemic of basic-lime soils in Eastern Spain.</title>
        <authorList>
            <person name="Duran D."/>
            <person name="Rey L."/>
            <person name="Navarro A."/>
            <person name="Busquets A."/>
            <person name="Imperial J."/>
            <person name="Ruiz-Argueso T."/>
        </authorList>
    </citation>
    <scope>NUCLEOTIDE SEQUENCE [LARGE SCALE GENOMIC DNA]</scope>
    <source>
        <strain evidence="3 4">LmjM3</strain>
    </source>
</reference>
<dbReference type="SUPFAM" id="SSF69572">
    <property type="entry name" value="Activating enzymes of the ubiquitin-like proteins"/>
    <property type="match status" value="1"/>
</dbReference>
<dbReference type="OrthoDB" id="8773615at2"/>
<proteinExistence type="predicted"/>
<evidence type="ECO:0000313" key="3">
    <source>
        <dbReference type="EMBL" id="KRR11412.1"/>
    </source>
</evidence>
<dbReference type="InterPro" id="IPR046741">
    <property type="entry name" value="DUF6791"/>
</dbReference>
<protein>
    <submittedName>
        <fullName evidence="3">Uncharacterized protein</fullName>
    </submittedName>
</protein>
<feature type="domain" description="THIF-type NAD/FAD binding fold" evidence="1">
    <location>
        <begin position="173"/>
        <end position="300"/>
    </location>
</feature>
<comment type="caution">
    <text evidence="3">The sequence shown here is derived from an EMBL/GenBank/DDBJ whole genome shotgun (WGS) entry which is preliminary data.</text>
</comment>
<name>A0A0R3LWQ2_9BRAD</name>